<dbReference type="PANTHER" id="PTHR47706">
    <property type="entry name" value="NMRA-LIKE FAMILY PROTEIN"/>
    <property type="match status" value="1"/>
</dbReference>
<evidence type="ECO:0008006" key="5">
    <source>
        <dbReference type="Google" id="ProtNLM"/>
    </source>
</evidence>
<dbReference type="Proteomes" id="UP000091918">
    <property type="component" value="Unassembled WGS sequence"/>
</dbReference>
<dbReference type="STRING" id="1658172.A0A1B7P438"/>
<proteinExistence type="predicted"/>
<reference evidence="3 4" key="1">
    <citation type="submission" date="2015-07" db="EMBL/GenBank/DDBJ databases">
        <title>Emmonsia species relationships and genome sequence.</title>
        <authorList>
            <person name="Cuomo C.A."/>
            <person name="Schwartz I.S."/>
            <person name="Kenyon C."/>
            <person name="de Hoog G.S."/>
            <person name="Govender N.P."/>
            <person name="Botha A."/>
            <person name="Moreno L."/>
            <person name="de Vries M."/>
            <person name="Munoz J.F."/>
            <person name="Stielow J.B."/>
        </authorList>
    </citation>
    <scope>NUCLEOTIDE SEQUENCE [LARGE SCALE GENOMIC DNA]</scope>
    <source>
        <strain evidence="3 4">CBS 136260</strain>
    </source>
</reference>
<gene>
    <name evidence="3" type="ORF">ACJ72_01850</name>
</gene>
<dbReference type="OrthoDB" id="9974981at2759"/>
<dbReference type="AlphaFoldDB" id="A0A1B7P438"/>
<keyword evidence="1" id="KW-0521">NADP</keyword>
<dbReference type="PANTHER" id="PTHR47706:SF9">
    <property type="entry name" value="NMRA-LIKE DOMAIN-CONTAINING PROTEIN-RELATED"/>
    <property type="match status" value="1"/>
</dbReference>
<evidence type="ECO:0000313" key="4">
    <source>
        <dbReference type="Proteomes" id="UP000091918"/>
    </source>
</evidence>
<evidence type="ECO:0000256" key="2">
    <source>
        <dbReference type="ARBA" id="ARBA00023002"/>
    </source>
</evidence>
<protein>
    <recommendedName>
        <fullName evidence="5">NmrA-like domain-containing protein</fullName>
    </recommendedName>
</protein>
<dbReference type="InterPro" id="IPR051609">
    <property type="entry name" value="NmrA/Isoflavone_reductase-like"/>
</dbReference>
<name>A0A1B7P438_9EURO</name>
<comment type="caution">
    <text evidence="3">The sequence shown here is derived from an EMBL/GenBank/DDBJ whole genome shotgun (WGS) entry which is preliminary data.</text>
</comment>
<evidence type="ECO:0000313" key="3">
    <source>
        <dbReference type="EMBL" id="OAX83794.1"/>
    </source>
</evidence>
<sequence>MTPMRLRLSTATLTLKNGFLGFDIPNKTATYWDERYTNNLFSTARLTLVADAVAQSLSPALAPKTANQVIAVRDATISLADILKALETATGSPWTRNLVDLDDLVEQGKAKIKKGDFSGVPYMIVRCALDAETEGNFDERGIVANELLGVETWGLQKVVDAVVAEVNAELKG</sequence>
<dbReference type="EMBL" id="LGUA01000135">
    <property type="protein sequence ID" value="OAX83794.1"/>
    <property type="molecule type" value="Genomic_DNA"/>
</dbReference>
<keyword evidence="4" id="KW-1185">Reference proteome</keyword>
<evidence type="ECO:0000256" key="1">
    <source>
        <dbReference type="ARBA" id="ARBA00022857"/>
    </source>
</evidence>
<keyword evidence="2" id="KW-0560">Oxidoreductase</keyword>
<accession>A0A1B7P438</accession>
<organism evidence="3 4">
    <name type="scientific">Emergomyces africanus</name>
    <dbReference type="NCBI Taxonomy" id="1955775"/>
    <lineage>
        <taxon>Eukaryota</taxon>
        <taxon>Fungi</taxon>
        <taxon>Dikarya</taxon>
        <taxon>Ascomycota</taxon>
        <taxon>Pezizomycotina</taxon>
        <taxon>Eurotiomycetes</taxon>
        <taxon>Eurotiomycetidae</taxon>
        <taxon>Onygenales</taxon>
        <taxon>Ajellomycetaceae</taxon>
        <taxon>Emergomyces</taxon>
    </lineage>
</organism>
<dbReference type="GO" id="GO:0016491">
    <property type="term" value="F:oxidoreductase activity"/>
    <property type="evidence" value="ECO:0007669"/>
    <property type="project" value="UniProtKB-KW"/>
</dbReference>